<dbReference type="Proteomes" id="UP000799302">
    <property type="component" value="Unassembled WGS sequence"/>
</dbReference>
<dbReference type="Gene3D" id="3.90.550.10">
    <property type="entry name" value="Spore Coat Polysaccharide Biosynthesis Protein SpsA, Chain A"/>
    <property type="match status" value="1"/>
</dbReference>
<evidence type="ECO:0000313" key="5">
    <source>
        <dbReference type="EMBL" id="KAF2672593.1"/>
    </source>
</evidence>
<sequence>MVNYIYKRVAAYDWLSPSVPGSPRGVLLRRDRGVYVTKPYNIDPMLLAAVQKLNCTVAFTFSTQTTLAVAGNVQPDETEIVLPDGFQLQVIDSLADIVNSGSNFVKKFQYGAFLRQEQIVLVWHDDLEMILAQASHLEDKLLGLVWGSTFSPFQLPSSYESRSASRRLSSNSIPVSFKEKAIISSGTEVPASPDAYGEEEKGQKGAKSKKDKKAYDPNARPVKWTSSLNTAIGMALILVLILGFGVANITFETLTDGTYTRFALFATIPLFLVLSIFFAIVLVSDVFRTFGPITNVRTNSRFFSAIAPDVPLAYSKGFRPPHITIQMPVYKESLEGVIVPTLRSLKAAISHYESHGGSASVFVNDDGLAFLSDQERQARIDFYHDNNVGWVARPAHGDNGFERKGKFKKASNMNFCLNVSCKVEKQLLQLVANRMVETNSSDYYLDSREEEEMYYEALHHVLKTDPRAQAGGNIRVGEIILIVDSDTRVPDDCLLLGAAEMFLSPEVAIIQHSTGVMQVAHDYFENGITFFTTLIYSSIRFAVANGEVSAFVGHNAFISWAQLQSVGVVESNGYVAYWSECHVSEDFDVALRLQNAGSIIRLATYHNDDFKEGVSLTIYDELNRWEKYAYGCNELVFNPIHTWLWRGPFTKLFGAFMFGNMHLSSKITILGYISSYYAIASSFPMTILNYFLTGWFLDDLDKWYMPSWQIFLSVILVFSIIGNLSLAILRYRLAEKGLWEALFENFKWMPFFSLFFGGISFHISLALLAHMTGIGMSWGATTKEVENSNFFREMPKIWSRFKWMYLVIWPLVGGMLYLGIWAPVGWRIQEVISVVPLAVMLVCHALVPFVLNPSEYLPGDVGGVLTVAGIMVFNY</sequence>
<organism evidence="5 6">
    <name type="scientific">Microthyrium microscopicum</name>
    <dbReference type="NCBI Taxonomy" id="703497"/>
    <lineage>
        <taxon>Eukaryota</taxon>
        <taxon>Fungi</taxon>
        <taxon>Dikarya</taxon>
        <taxon>Ascomycota</taxon>
        <taxon>Pezizomycotina</taxon>
        <taxon>Dothideomycetes</taxon>
        <taxon>Dothideomycetes incertae sedis</taxon>
        <taxon>Microthyriales</taxon>
        <taxon>Microthyriaceae</taxon>
        <taxon>Microthyrium</taxon>
    </lineage>
</organism>
<dbReference type="Pfam" id="PF13632">
    <property type="entry name" value="Glyco_trans_2_3"/>
    <property type="match status" value="1"/>
</dbReference>
<protein>
    <submittedName>
        <fullName evidence="5">Uncharacterized protein</fullName>
    </submittedName>
</protein>
<dbReference type="AlphaFoldDB" id="A0A6A6UMB6"/>
<dbReference type="InterPro" id="IPR029044">
    <property type="entry name" value="Nucleotide-diphossugar_trans"/>
</dbReference>
<keyword evidence="6" id="KW-1185">Reference proteome</keyword>
<name>A0A6A6UMB6_9PEZI</name>
<feature type="transmembrane region" description="Helical" evidence="2">
    <location>
        <begin position="262"/>
        <end position="283"/>
    </location>
</feature>
<keyword evidence="2" id="KW-0472">Membrane</keyword>
<feature type="transmembrane region" description="Helical" evidence="2">
    <location>
        <begin position="831"/>
        <end position="850"/>
    </location>
</feature>
<feature type="transmembrane region" description="Helical" evidence="2">
    <location>
        <begin position="803"/>
        <end position="824"/>
    </location>
</feature>
<keyword evidence="2" id="KW-0812">Transmembrane</keyword>
<dbReference type="EMBL" id="MU004231">
    <property type="protein sequence ID" value="KAF2672593.1"/>
    <property type="molecule type" value="Genomic_DNA"/>
</dbReference>
<keyword evidence="2" id="KW-1133">Transmembrane helix</keyword>
<dbReference type="SUPFAM" id="SSF53448">
    <property type="entry name" value="Nucleotide-diphospho-sugar transferases"/>
    <property type="match status" value="1"/>
</dbReference>
<evidence type="ECO:0000256" key="1">
    <source>
        <dbReference type="SAM" id="MobiDB-lite"/>
    </source>
</evidence>
<evidence type="ECO:0000256" key="2">
    <source>
        <dbReference type="SAM" id="Phobius"/>
    </source>
</evidence>
<feature type="region of interest" description="Disordered" evidence="1">
    <location>
        <begin position="186"/>
        <end position="216"/>
    </location>
</feature>
<proteinExistence type="predicted"/>
<evidence type="ECO:0000259" key="3">
    <source>
        <dbReference type="Pfam" id="PF13632"/>
    </source>
</evidence>
<dbReference type="InterPro" id="IPR001173">
    <property type="entry name" value="Glyco_trans_2-like"/>
</dbReference>
<feature type="transmembrane region" description="Helical" evidence="2">
    <location>
        <begin position="228"/>
        <end position="250"/>
    </location>
</feature>
<reference evidence="5" key="1">
    <citation type="journal article" date="2020" name="Stud. Mycol.">
        <title>101 Dothideomycetes genomes: a test case for predicting lifestyles and emergence of pathogens.</title>
        <authorList>
            <person name="Haridas S."/>
            <person name="Albert R."/>
            <person name="Binder M."/>
            <person name="Bloem J."/>
            <person name="Labutti K."/>
            <person name="Salamov A."/>
            <person name="Andreopoulos B."/>
            <person name="Baker S."/>
            <person name="Barry K."/>
            <person name="Bills G."/>
            <person name="Bluhm B."/>
            <person name="Cannon C."/>
            <person name="Castanera R."/>
            <person name="Culley D."/>
            <person name="Daum C."/>
            <person name="Ezra D."/>
            <person name="Gonzalez J."/>
            <person name="Henrissat B."/>
            <person name="Kuo A."/>
            <person name="Liang C."/>
            <person name="Lipzen A."/>
            <person name="Lutzoni F."/>
            <person name="Magnuson J."/>
            <person name="Mondo S."/>
            <person name="Nolan M."/>
            <person name="Ohm R."/>
            <person name="Pangilinan J."/>
            <person name="Park H.-J."/>
            <person name="Ramirez L."/>
            <person name="Alfaro M."/>
            <person name="Sun H."/>
            <person name="Tritt A."/>
            <person name="Yoshinaga Y."/>
            <person name="Zwiers L.-H."/>
            <person name="Turgeon B."/>
            <person name="Goodwin S."/>
            <person name="Spatafora J."/>
            <person name="Crous P."/>
            <person name="Grigoriev I."/>
        </authorList>
    </citation>
    <scope>NUCLEOTIDE SEQUENCE</scope>
    <source>
        <strain evidence="5">CBS 115976</strain>
    </source>
</reference>
<dbReference type="PANTHER" id="PTHR35408:SF2">
    <property type="entry name" value="GLYCOSYLTRANSFERASE 2-LIKE DOMAIN-CONTAINING PROTEIN"/>
    <property type="match status" value="1"/>
</dbReference>
<dbReference type="OrthoDB" id="38531at2759"/>
<dbReference type="PANTHER" id="PTHR35408">
    <property type="entry name" value="CHROMOSOME 15, WHOLE GENOME SHOTGUN SEQUENCE"/>
    <property type="match status" value="1"/>
</dbReference>
<dbReference type="InterPro" id="IPR057688">
    <property type="entry name" value="DUF7928"/>
</dbReference>
<gene>
    <name evidence="5" type="ORF">BT63DRAFT_466148</name>
</gene>
<feature type="domain" description="DUF7928" evidence="4">
    <location>
        <begin position="1"/>
        <end position="152"/>
    </location>
</feature>
<evidence type="ECO:0000313" key="6">
    <source>
        <dbReference type="Proteomes" id="UP000799302"/>
    </source>
</evidence>
<feature type="transmembrane region" description="Helical" evidence="2">
    <location>
        <begin position="667"/>
        <end position="688"/>
    </location>
</feature>
<feature type="domain" description="Glycosyltransferase 2-like" evidence="3">
    <location>
        <begin position="479"/>
        <end position="691"/>
    </location>
</feature>
<accession>A0A6A6UMB6</accession>
<feature type="transmembrane region" description="Helical" evidence="2">
    <location>
        <begin position="750"/>
        <end position="769"/>
    </location>
</feature>
<feature type="transmembrane region" description="Helical" evidence="2">
    <location>
        <begin position="708"/>
        <end position="729"/>
    </location>
</feature>
<dbReference type="Pfam" id="PF25550">
    <property type="entry name" value="DUF7928"/>
    <property type="match status" value="1"/>
</dbReference>
<evidence type="ECO:0000259" key="4">
    <source>
        <dbReference type="Pfam" id="PF25550"/>
    </source>
</evidence>